<keyword evidence="2" id="KW-0489">Methyltransferase</keyword>
<evidence type="ECO:0000259" key="1">
    <source>
        <dbReference type="Pfam" id="PF08241"/>
    </source>
</evidence>
<dbReference type="GO" id="GO:0008757">
    <property type="term" value="F:S-adenosylmethionine-dependent methyltransferase activity"/>
    <property type="evidence" value="ECO:0007669"/>
    <property type="project" value="InterPro"/>
</dbReference>
<dbReference type="GO" id="GO:0032259">
    <property type="term" value="P:methylation"/>
    <property type="evidence" value="ECO:0007669"/>
    <property type="project" value="UniProtKB-KW"/>
</dbReference>
<dbReference type="InterPro" id="IPR013216">
    <property type="entry name" value="Methyltransf_11"/>
</dbReference>
<dbReference type="Pfam" id="PF08241">
    <property type="entry name" value="Methyltransf_11"/>
    <property type="match status" value="1"/>
</dbReference>
<gene>
    <name evidence="2" type="ORF">B8W67_19835</name>
</gene>
<comment type="caution">
    <text evidence="2">The sequence shown here is derived from an EMBL/GenBank/DDBJ whole genome shotgun (WGS) entry which is preliminary data.</text>
</comment>
<sequence length="246" mass="25550">MPPALRRTLGLLTDPPAHPVLTDGYLDLLSPTLQTAGADDRSAPDRNSGPIQSVWASTVGSAFYDVAQATARRLLASWQQPSAWLALQPGQVVLDVGCGPGSITPALGRAVWPDGLALGVDVSAPMLARAAAATGGAQTAYLRADAQRLPLREATVDAVVSIAAMQLVPDPAAALAEMHRVLRPGGRAAVMVPTAGHSVRLWRLLPAFGAHGFTEDELGDTAESLGFTGVRVTTSGTVQWVRAVRG</sequence>
<dbReference type="InterPro" id="IPR050508">
    <property type="entry name" value="Methyltransf_Superfamily"/>
</dbReference>
<protein>
    <submittedName>
        <fullName evidence="2">SAM-dependent methyltransferase</fullName>
    </submittedName>
</protein>
<dbReference type="Proteomes" id="UP000193577">
    <property type="component" value="Unassembled WGS sequence"/>
</dbReference>
<dbReference type="SUPFAM" id="SSF53335">
    <property type="entry name" value="S-adenosyl-L-methionine-dependent methyltransferases"/>
    <property type="match status" value="1"/>
</dbReference>
<dbReference type="AlphaFoldDB" id="A0AA91PB18"/>
<dbReference type="InterPro" id="IPR029063">
    <property type="entry name" value="SAM-dependent_MTases_sf"/>
</dbReference>
<dbReference type="PANTHER" id="PTHR42912:SF93">
    <property type="entry name" value="N6-ADENOSINE-METHYLTRANSFERASE TMT1A"/>
    <property type="match status" value="1"/>
</dbReference>
<name>A0AA91PB18_9MYCO</name>
<keyword evidence="3" id="KW-1185">Reference proteome</keyword>
<evidence type="ECO:0000313" key="2">
    <source>
        <dbReference type="EMBL" id="OSC23552.1"/>
    </source>
</evidence>
<dbReference type="CDD" id="cd02440">
    <property type="entry name" value="AdoMet_MTases"/>
    <property type="match status" value="1"/>
</dbReference>
<dbReference type="Gene3D" id="3.40.50.150">
    <property type="entry name" value="Vaccinia Virus protein VP39"/>
    <property type="match status" value="1"/>
</dbReference>
<reference evidence="2 3" key="1">
    <citation type="submission" date="2017-04" db="EMBL/GenBank/DDBJ databases">
        <title>The new phylogeny of genus Mycobacterium.</title>
        <authorList>
            <person name="Tortoli E."/>
            <person name="Trovato A."/>
            <person name="Cirillo D.M."/>
        </authorList>
    </citation>
    <scope>NUCLEOTIDE SEQUENCE [LARGE SCALE GENOMIC DNA]</scope>
    <source>
        <strain evidence="2 3">KCTC 19819</strain>
    </source>
</reference>
<feature type="domain" description="Methyltransferase type 11" evidence="1">
    <location>
        <begin position="94"/>
        <end position="189"/>
    </location>
</feature>
<accession>A0AA91PB18</accession>
<keyword evidence="2" id="KW-0808">Transferase</keyword>
<evidence type="ECO:0000313" key="3">
    <source>
        <dbReference type="Proteomes" id="UP000193577"/>
    </source>
</evidence>
<dbReference type="EMBL" id="NCXO01000089">
    <property type="protein sequence ID" value="OSC23552.1"/>
    <property type="molecule type" value="Genomic_DNA"/>
</dbReference>
<proteinExistence type="predicted"/>
<dbReference type="PANTHER" id="PTHR42912">
    <property type="entry name" value="METHYLTRANSFERASE"/>
    <property type="match status" value="1"/>
</dbReference>
<organism evidence="2 3">
    <name type="scientific">Mycolicibacillus koreensis</name>
    <dbReference type="NCBI Taxonomy" id="1069220"/>
    <lineage>
        <taxon>Bacteria</taxon>
        <taxon>Bacillati</taxon>
        <taxon>Actinomycetota</taxon>
        <taxon>Actinomycetes</taxon>
        <taxon>Mycobacteriales</taxon>
        <taxon>Mycobacteriaceae</taxon>
        <taxon>Mycolicibacillus</taxon>
    </lineage>
</organism>